<dbReference type="InterPro" id="IPR001680">
    <property type="entry name" value="WD40_rpt"/>
</dbReference>
<dbReference type="CDD" id="cd00200">
    <property type="entry name" value="WD40"/>
    <property type="match status" value="2"/>
</dbReference>
<keyword evidence="6" id="KW-1185">Reference proteome</keyword>
<evidence type="ECO:0000256" key="1">
    <source>
        <dbReference type="ARBA" id="ARBA00022574"/>
    </source>
</evidence>
<feature type="domain" description="NACHT" evidence="4">
    <location>
        <begin position="319"/>
        <end position="464"/>
    </location>
</feature>
<dbReference type="Pfam" id="PF24883">
    <property type="entry name" value="NPHP3_N"/>
    <property type="match status" value="1"/>
</dbReference>
<gene>
    <name evidence="5" type="ORF">CTheo_7171</name>
</gene>
<feature type="repeat" description="WD" evidence="3">
    <location>
        <begin position="1422"/>
        <end position="1463"/>
    </location>
</feature>
<reference evidence="5 6" key="1">
    <citation type="journal article" date="2019" name="Fungal Biol. Biotechnol.">
        <title>Draft genome sequence of fastidious pathogen Ceratobasidium theobromae, which causes vascular-streak dieback in Theobroma cacao.</title>
        <authorList>
            <person name="Ali S.S."/>
            <person name="Asman A."/>
            <person name="Shao J."/>
            <person name="Firmansyah A.P."/>
            <person name="Susilo A.W."/>
            <person name="Rosmana A."/>
            <person name="McMahon P."/>
            <person name="Junaid M."/>
            <person name="Guest D."/>
            <person name="Kheng T.Y."/>
            <person name="Meinhardt L.W."/>
            <person name="Bailey B.A."/>
        </authorList>
    </citation>
    <scope>NUCLEOTIDE SEQUENCE [LARGE SCALE GENOMIC DNA]</scope>
    <source>
        <strain evidence="5 6">CT2</strain>
    </source>
</reference>
<dbReference type="SMART" id="SM00320">
    <property type="entry name" value="WD40"/>
    <property type="match status" value="14"/>
</dbReference>
<feature type="repeat" description="WD" evidence="3">
    <location>
        <begin position="1250"/>
        <end position="1282"/>
    </location>
</feature>
<name>A0A5N5QC96_9AGAM</name>
<evidence type="ECO:0000313" key="5">
    <source>
        <dbReference type="EMBL" id="KAB5589390.1"/>
    </source>
</evidence>
<feature type="repeat" description="WD" evidence="3">
    <location>
        <begin position="997"/>
        <end position="1038"/>
    </location>
</feature>
<feature type="repeat" description="WD" evidence="3">
    <location>
        <begin position="1164"/>
        <end position="1205"/>
    </location>
</feature>
<dbReference type="Pfam" id="PF07676">
    <property type="entry name" value="PD40"/>
    <property type="match status" value="1"/>
</dbReference>
<dbReference type="EMBL" id="SSOP01000277">
    <property type="protein sequence ID" value="KAB5589390.1"/>
    <property type="molecule type" value="Genomic_DNA"/>
</dbReference>
<dbReference type="InterPro" id="IPR020472">
    <property type="entry name" value="WD40_PAC1"/>
</dbReference>
<dbReference type="PANTHER" id="PTHR19848">
    <property type="entry name" value="WD40 REPEAT PROTEIN"/>
    <property type="match status" value="1"/>
</dbReference>
<dbReference type="InterPro" id="IPR027417">
    <property type="entry name" value="P-loop_NTPase"/>
</dbReference>
<evidence type="ECO:0000259" key="4">
    <source>
        <dbReference type="PROSITE" id="PS50837"/>
    </source>
</evidence>
<dbReference type="Gene3D" id="3.40.50.300">
    <property type="entry name" value="P-loop containing nucleotide triphosphate hydrolases"/>
    <property type="match status" value="1"/>
</dbReference>
<dbReference type="InterPro" id="IPR007111">
    <property type="entry name" value="NACHT_NTPase"/>
</dbReference>
<dbReference type="SUPFAM" id="SSF50978">
    <property type="entry name" value="WD40 repeat-like"/>
    <property type="match status" value="2"/>
</dbReference>
<dbReference type="InterPro" id="IPR015943">
    <property type="entry name" value="WD40/YVTN_repeat-like_dom_sf"/>
</dbReference>
<dbReference type="InterPro" id="IPR056884">
    <property type="entry name" value="NPHP3-like_N"/>
</dbReference>
<feature type="repeat" description="WD" evidence="3">
    <location>
        <begin position="1336"/>
        <end position="1377"/>
    </location>
</feature>
<feature type="repeat" description="WD" evidence="3">
    <location>
        <begin position="1207"/>
        <end position="1248"/>
    </location>
</feature>
<keyword evidence="2" id="KW-0677">Repeat</keyword>
<accession>A0A5N5QC96</accession>
<feature type="repeat" description="WD" evidence="3">
    <location>
        <begin position="954"/>
        <end position="995"/>
    </location>
</feature>
<dbReference type="InterPro" id="IPR019775">
    <property type="entry name" value="WD40_repeat_CS"/>
</dbReference>
<dbReference type="PRINTS" id="PR00320">
    <property type="entry name" value="GPROTEINBRPT"/>
</dbReference>
<dbReference type="PROSITE" id="PS00678">
    <property type="entry name" value="WD_REPEATS_1"/>
    <property type="match status" value="2"/>
</dbReference>
<dbReference type="Gene3D" id="2.130.10.10">
    <property type="entry name" value="YVTN repeat-like/Quinoprotein amine dehydrogenase"/>
    <property type="match status" value="6"/>
</dbReference>
<feature type="repeat" description="WD" evidence="3">
    <location>
        <begin position="1293"/>
        <end position="1334"/>
    </location>
</feature>
<dbReference type="PROSITE" id="PS50294">
    <property type="entry name" value="WD_REPEATS_REGION"/>
    <property type="match status" value="13"/>
</dbReference>
<dbReference type="SUPFAM" id="SSF52540">
    <property type="entry name" value="P-loop containing nucleoside triphosphate hydrolases"/>
    <property type="match status" value="1"/>
</dbReference>
<dbReference type="PANTHER" id="PTHR19848:SF8">
    <property type="entry name" value="F-BOX AND WD REPEAT DOMAIN CONTAINING 7"/>
    <property type="match status" value="1"/>
</dbReference>
<dbReference type="InterPro" id="IPR011659">
    <property type="entry name" value="WD40"/>
</dbReference>
<sequence length="1545" mass="169263">MPACAIGMSENYAVSLILHTVRDAQLGDHTACFGRFNAGLAAVISMTKEESGGILGNDNGTKSITNHLHPIPPLSHPASPVRMSKHERRIRDSLVRKFDELFRSSTPATSRSALSTSDLATQSNLAWTGLRTRLQSLHKYAVIFPPLQSAIISVIRSIDVVEMALEHPNDYEDLALRLETLGESLIWHLRGSKSAPMSEFIERTAMIIEGEANLINGERDRGSGRYSIEANNHIEELVRFYHRIEALFRQLQADASLSTWNIDGQNLENSQLEGMTPAKLASYDSRLSADVNRRTCTKGTRVDVLLELDSWSCDLNAPNIYWMSGTAGAGKTTLAYTFCKKLKQQKQLGATFFCTRTIAECRDVGRIIPTIAYQLARYSLAFRLALCRILGNGPNISTSTMSAQYERLLRDPILEVRDAIPENLIVVIDGLDECTDSNGVESILDILLRLSTDLPLKFFVTTRSELAIQQMMESKSFEARSVFVLHEIERSLVQADIELYLAEELEFMSPSEAQVQKLAELSGNLFIYAATAVRYIRAGGGFATASGRSSPILEASSQSSQKHADIDELYTIILAAALEDEKLDDEEKDLIRLVLWTTICVREPVSVKTLAALGGVGDPSLALSALRPLQSVLYVSRSGSTVTTFHASFPGFMFDQFRSSRFFCDEVKHNQFLARRCFELMKEQLRFNICNLESSFVRDKDVKDLDDRIEKYISPVLSYACRYWSDHLQQAAVSEELFSHIGEFLSEQLLFWMEVMNLKHWMKVGMKMLRMSKLWLMASTLMLDIFAERLMVIEQACSAPLNLVSHIEDSRRFVASFTENPVSESTPHIYISSLPFCYRSSSVVRNSWRRTRGLAVALGEVIEQRPTIWNTPRAANSVTFSPDGTRIAFGTDEGIITVKDADNGSLVVGPLKGHEQWVLSVAFSPNGIYIASGSSDSTILVWSANDGTCVAGPFRGHTDAVKSVAFSPDSTRIVSGSWDHSVRVWGVQDATFSLDPFLGHTKAINSVAVSPDGTRIISGSDDHTVYIWDAHQGTCIISPLAGHSGSVTSVAFSPDGTYIISGSKDCTILIWDAFDGTCVAGPLEGHSGPVQSVAFSPDGARIISGSDDTTIRYWSSVDGTPVTKPLKRHTKRVWCVVFSPDGTRIVSCSDDCTIHIWNTTSGPVAGHTDKVSSAAFSPDGTRIISGSADRSICIWGANDGSLVVGPLVGHTDIVTSVAISPNGTRIASGSEDSTIIVWDALDGSRIAGPLEGHTKPVTSVCFSPDGSHLVSGSFDRSLRVWSTHNYTPIGDPFEGHTDTVFSVAFSPSGAYIASGSFDYTIIIWNASDGTQFTAPLKGHTYFVLAVAFSPDGTRIVSSSVDATIRVWSALNGTLIAGPFKVHTDWIMSVAYSPDGTRIVSGSDDRTVVVSDASNGTIVAGPFNGHTSWVQSVAFSPNGMRIVSCSFDCTIRVWDLHDNTSSANPPEHASSSTDNQKRPPIATQIVVNNNGWIMNQNLDLLFWVPPEVAQCLPVPRNPFVIGRQGPLQINYEGLFLGSDWHRCYCT</sequence>
<dbReference type="PROSITE" id="PS50837">
    <property type="entry name" value="NACHT"/>
    <property type="match status" value="1"/>
</dbReference>
<dbReference type="PROSITE" id="PS50082">
    <property type="entry name" value="WD_REPEATS_2"/>
    <property type="match status" value="13"/>
</dbReference>
<evidence type="ECO:0000256" key="2">
    <source>
        <dbReference type="ARBA" id="ARBA00022737"/>
    </source>
</evidence>
<dbReference type="Proteomes" id="UP000383932">
    <property type="component" value="Unassembled WGS sequence"/>
</dbReference>
<proteinExistence type="predicted"/>
<feature type="repeat" description="WD" evidence="3">
    <location>
        <begin position="1040"/>
        <end position="1072"/>
    </location>
</feature>
<keyword evidence="1 3" id="KW-0853">WD repeat</keyword>
<comment type="caution">
    <text evidence="5">The sequence shown here is derived from an EMBL/GenBank/DDBJ whole genome shotgun (WGS) entry which is preliminary data.</text>
</comment>
<feature type="repeat" description="WD" evidence="3">
    <location>
        <begin position="1379"/>
        <end position="1420"/>
    </location>
</feature>
<dbReference type="Pfam" id="PF00400">
    <property type="entry name" value="WD40"/>
    <property type="match status" value="13"/>
</dbReference>
<evidence type="ECO:0000256" key="3">
    <source>
        <dbReference type="PROSITE-ProRule" id="PRU00221"/>
    </source>
</evidence>
<feature type="repeat" description="WD" evidence="3">
    <location>
        <begin position="911"/>
        <end position="952"/>
    </location>
</feature>
<dbReference type="OrthoDB" id="538223at2759"/>
<organism evidence="5 6">
    <name type="scientific">Ceratobasidium theobromae</name>
    <dbReference type="NCBI Taxonomy" id="1582974"/>
    <lineage>
        <taxon>Eukaryota</taxon>
        <taxon>Fungi</taxon>
        <taxon>Dikarya</taxon>
        <taxon>Basidiomycota</taxon>
        <taxon>Agaricomycotina</taxon>
        <taxon>Agaricomycetes</taxon>
        <taxon>Cantharellales</taxon>
        <taxon>Ceratobasidiaceae</taxon>
        <taxon>Ceratobasidium</taxon>
    </lineage>
</organism>
<evidence type="ECO:0000313" key="6">
    <source>
        <dbReference type="Proteomes" id="UP000383932"/>
    </source>
</evidence>
<dbReference type="InterPro" id="IPR036322">
    <property type="entry name" value="WD40_repeat_dom_sf"/>
</dbReference>
<protein>
    <submittedName>
        <fullName evidence="5">Vegetative incompatibility protein HET-E-1</fullName>
    </submittedName>
</protein>
<feature type="repeat" description="WD" evidence="3">
    <location>
        <begin position="1083"/>
        <end position="1124"/>
    </location>
</feature>
<feature type="repeat" description="WD" evidence="3">
    <location>
        <begin position="1126"/>
        <end position="1162"/>
    </location>
</feature>